<dbReference type="InterPro" id="IPR002528">
    <property type="entry name" value="MATE_fam"/>
</dbReference>
<dbReference type="NCBIfam" id="TIGR00797">
    <property type="entry name" value="matE"/>
    <property type="match status" value="1"/>
</dbReference>
<accession>A0A1E3AD49</accession>
<feature type="transmembrane region" description="Helical" evidence="13">
    <location>
        <begin position="424"/>
        <end position="443"/>
    </location>
</feature>
<dbReference type="PANTHER" id="PTHR43298">
    <property type="entry name" value="MULTIDRUG RESISTANCE PROTEIN NORM-RELATED"/>
    <property type="match status" value="1"/>
</dbReference>
<evidence type="ECO:0000256" key="3">
    <source>
        <dbReference type="ARBA" id="ARBA00010199"/>
    </source>
</evidence>
<keyword evidence="8 13" id="KW-0812">Transmembrane</keyword>
<dbReference type="AlphaFoldDB" id="A0A1E3AD49"/>
<keyword evidence="11 13" id="KW-0472">Membrane</keyword>
<feature type="transmembrane region" description="Helical" evidence="13">
    <location>
        <begin position="196"/>
        <end position="219"/>
    </location>
</feature>
<comment type="subcellular location">
    <subcellularLocation>
        <location evidence="2">Cell membrane</location>
        <topology evidence="2">Multi-pass membrane protein</topology>
    </subcellularLocation>
</comment>
<dbReference type="EMBL" id="MCGH01000002">
    <property type="protein sequence ID" value="ODM06674.1"/>
    <property type="molecule type" value="Genomic_DNA"/>
</dbReference>
<dbReference type="GO" id="GO:0042910">
    <property type="term" value="F:xenobiotic transmembrane transporter activity"/>
    <property type="evidence" value="ECO:0007669"/>
    <property type="project" value="InterPro"/>
</dbReference>
<evidence type="ECO:0000256" key="6">
    <source>
        <dbReference type="ARBA" id="ARBA00022449"/>
    </source>
</evidence>
<dbReference type="GO" id="GO:0005886">
    <property type="term" value="C:plasma membrane"/>
    <property type="evidence" value="ECO:0007669"/>
    <property type="project" value="UniProtKB-SubCell"/>
</dbReference>
<organism evidence="14 15">
    <name type="scientific">Eisenbergiella tayi</name>
    <dbReference type="NCBI Taxonomy" id="1432052"/>
    <lineage>
        <taxon>Bacteria</taxon>
        <taxon>Bacillati</taxon>
        <taxon>Bacillota</taxon>
        <taxon>Clostridia</taxon>
        <taxon>Lachnospirales</taxon>
        <taxon>Lachnospiraceae</taxon>
        <taxon>Eisenbergiella</taxon>
    </lineage>
</organism>
<comment type="similarity">
    <text evidence="3">Belongs to the multi antimicrobial extrusion (MATE) (TC 2.A.66.1) family.</text>
</comment>
<evidence type="ECO:0000256" key="2">
    <source>
        <dbReference type="ARBA" id="ARBA00004651"/>
    </source>
</evidence>
<feature type="transmembrane region" description="Helical" evidence="13">
    <location>
        <begin position="67"/>
        <end position="87"/>
    </location>
</feature>
<evidence type="ECO:0000256" key="11">
    <source>
        <dbReference type="ARBA" id="ARBA00023136"/>
    </source>
</evidence>
<dbReference type="Pfam" id="PF01554">
    <property type="entry name" value="MatE"/>
    <property type="match status" value="2"/>
</dbReference>
<evidence type="ECO:0000256" key="9">
    <source>
        <dbReference type="ARBA" id="ARBA00022989"/>
    </source>
</evidence>
<evidence type="ECO:0000313" key="15">
    <source>
        <dbReference type="Proteomes" id="UP000094067"/>
    </source>
</evidence>
<evidence type="ECO:0000256" key="8">
    <source>
        <dbReference type="ARBA" id="ARBA00022692"/>
    </source>
</evidence>
<dbReference type="PIRSF" id="PIRSF006603">
    <property type="entry name" value="DinF"/>
    <property type="match status" value="1"/>
</dbReference>
<evidence type="ECO:0000256" key="12">
    <source>
        <dbReference type="ARBA" id="ARBA00031636"/>
    </source>
</evidence>
<dbReference type="CDD" id="cd13138">
    <property type="entry name" value="MATE_yoeA_like"/>
    <property type="match status" value="1"/>
</dbReference>
<dbReference type="GO" id="GO:0015297">
    <property type="term" value="F:antiporter activity"/>
    <property type="evidence" value="ECO:0007669"/>
    <property type="project" value="UniProtKB-KW"/>
</dbReference>
<evidence type="ECO:0000313" key="14">
    <source>
        <dbReference type="EMBL" id="ODM06674.1"/>
    </source>
</evidence>
<dbReference type="PATRIC" id="fig|1432052.4.peg.2862"/>
<evidence type="ECO:0000256" key="5">
    <source>
        <dbReference type="ARBA" id="ARBA00022448"/>
    </source>
</evidence>
<comment type="caution">
    <text evidence="14">The sequence shown here is derived from an EMBL/GenBank/DDBJ whole genome shotgun (WGS) entry which is preliminary data.</text>
</comment>
<evidence type="ECO:0000256" key="10">
    <source>
        <dbReference type="ARBA" id="ARBA00023065"/>
    </source>
</evidence>
<dbReference type="InterPro" id="IPR050222">
    <property type="entry name" value="MATE_MdtK"/>
</dbReference>
<keyword evidence="9 13" id="KW-1133">Transmembrane helix</keyword>
<evidence type="ECO:0000256" key="4">
    <source>
        <dbReference type="ARBA" id="ARBA00020268"/>
    </source>
</evidence>
<protein>
    <recommendedName>
        <fullName evidence="4">Probable multidrug resistance protein NorM</fullName>
    </recommendedName>
    <alternativeName>
        <fullName evidence="12">Multidrug-efflux transporter</fullName>
    </alternativeName>
</protein>
<evidence type="ECO:0000256" key="13">
    <source>
        <dbReference type="SAM" id="Phobius"/>
    </source>
</evidence>
<feature type="transmembrane region" description="Helical" evidence="13">
    <location>
        <begin position="21"/>
        <end position="47"/>
    </location>
</feature>
<dbReference type="GO" id="GO:0006811">
    <property type="term" value="P:monoatomic ion transport"/>
    <property type="evidence" value="ECO:0007669"/>
    <property type="project" value="UniProtKB-KW"/>
</dbReference>
<gene>
    <name evidence="14" type="primary">mepA_16</name>
    <name evidence="14" type="ORF">BEI61_02564</name>
</gene>
<sequence>MESKKKKAENNLTKGSVIRVLFTFSVPFIIANIIQALYGAVDLLVIGRYCGPESVAAVSTGTQVTQIITSLITGLTLGSTILVGKYTGMEEEEEVKKTIGTTLTIFAIAAVILTVLMLLFTDRILFLLKTPEESFELAGTYVRICSLGILFICGYNAISAILRGYGDSRRPMLFIALSCVLNIAGDFILVKGAGLGVAGVALATIGSQAVSMVTAIIYLNRKKFIFTFRLKNFRIDPVKARELAWVGIPISLQECMVRFSFLYLTSVTNRLGIYAASAVGVASKYDVFAMLPATSVANALAAVTAQNYGAGKPERAKKSLAAGLLFAVAASSLFWLWAQLSPQTMIGLFSSDPAIIEAGIPFFRTCSYDYLAVSFVFCMNGYLNGRSQTIFTMISCCFGALALRIPIIHLVYANWPDNLARIGAIAPMVSGFMAVYTAAYLCIQFYREKQRIPDASGQRGMK</sequence>
<proteinExistence type="inferred from homology"/>
<feature type="transmembrane region" description="Helical" evidence="13">
    <location>
        <begin position="320"/>
        <end position="338"/>
    </location>
</feature>
<keyword evidence="5" id="KW-0813">Transport</keyword>
<dbReference type="PANTHER" id="PTHR43298:SF2">
    <property type="entry name" value="FMN_FAD EXPORTER YEEO-RELATED"/>
    <property type="match status" value="1"/>
</dbReference>
<dbReference type="Proteomes" id="UP000094067">
    <property type="component" value="Unassembled WGS sequence"/>
</dbReference>
<feature type="transmembrane region" description="Helical" evidence="13">
    <location>
        <begin position="390"/>
        <end position="412"/>
    </location>
</feature>
<feature type="transmembrane region" description="Helical" evidence="13">
    <location>
        <begin position="358"/>
        <end position="378"/>
    </location>
</feature>
<keyword evidence="6" id="KW-0050">Antiport</keyword>
<feature type="transmembrane region" description="Helical" evidence="13">
    <location>
        <begin position="99"/>
        <end position="120"/>
    </location>
</feature>
<dbReference type="InterPro" id="IPR048279">
    <property type="entry name" value="MdtK-like"/>
</dbReference>
<comment type="function">
    <text evidence="1">Multidrug efflux pump.</text>
</comment>
<name>A0A1E3AD49_9FIRM</name>
<reference evidence="14 15" key="1">
    <citation type="submission" date="2016-07" db="EMBL/GenBank/DDBJ databases">
        <title>Characterization of isolates of Eisenbergiella tayi derived from blood cultures, using whole genome sequencing.</title>
        <authorList>
            <person name="Burdz T."/>
            <person name="Wiebe D."/>
            <person name="Huynh C."/>
            <person name="Bernard K."/>
        </authorList>
    </citation>
    <scope>NUCLEOTIDE SEQUENCE [LARGE SCALE GENOMIC DNA]</scope>
    <source>
        <strain evidence="14 15">NML 110608</strain>
    </source>
</reference>
<evidence type="ECO:0000256" key="7">
    <source>
        <dbReference type="ARBA" id="ARBA00022475"/>
    </source>
</evidence>
<feature type="transmembrane region" description="Helical" evidence="13">
    <location>
        <begin position="173"/>
        <end position="190"/>
    </location>
</feature>
<keyword evidence="7" id="KW-1003">Cell membrane</keyword>
<evidence type="ECO:0000256" key="1">
    <source>
        <dbReference type="ARBA" id="ARBA00003408"/>
    </source>
</evidence>
<dbReference type="RefSeq" id="WP_069152520.1">
    <property type="nucleotide sequence ID" value="NZ_MCGH01000002.1"/>
</dbReference>
<keyword evidence="10" id="KW-0406">Ion transport</keyword>
<feature type="transmembrane region" description="Helical" evidence="13">
    <location>
        <begin position="140"/>
        <end position="161"/>
    </location>
</feature>